<comment type="caution">
    <text evidence="1">The sequence shown here is derived from an EMBL/GenBank/DDBJ whole genome shotgun (WGS) entry which is preliminary data.</text>
</comment>
<dbReference type="Proteomes" id="UP000814128">
    <property type="component" value="Unassembled WGS sequence"/>
</dbReference>
<evidence type="ECO:0000313" key="2">
    <source>
        <dbReference type="Proteomes" id="UP000814128"/>
    </source>
</evidence>
<name>A0ACB8QKK2_9AGAM</name>
<protein>
    <submittedName>
        <fullName evidence="1">Aldo/keto reductase</fullName>
    </submittedName>
</protein>
<evidence type="ECO:0000313" key="1">
    <source>
        <dbReference type="EMBL" id="KAI0032212.1"/>
    </source>
</evidence>
<sequence>MSLANSPIKLNDGTTIPWLGFGTGTALYAKDAEKMVTAAIQSGLTHLDGAQIYGNEDSLGAGIIASGRPRSELFVTTKLKKLPEGVSVRDSVVESLQKLKTNYIDLLLIHVPTNFPGRLKETWKELEALKAEGLTRSIGVSNFGISTLKEIMEGSTIVPAVNQVEFHAHVYEEFRPLLEFAKEHNIVIESFGGLSPLFRVKNSPVVPVVEKIAKSKAKVAGKPVTTSQILLLWLKQKGIVAITTSTKVERVEEYLAVDGVPELTAEEIAEIDAAGAKEHHRHFTSFYNYNPAE</sequence>
<accession>A0ACB8QKK2</accession>
<keyword evidence="2" id="KW-1185">Reference proteome</keyword>
<reference evidence="1" key="2">
    <citation type="journal article" date="2022" name="New Phytol.">
        <title>Evolutionary transition to the ectomycorrhizal habit in the genomes of a hyperdiverse lineage of mushroom-forming fungi.</title>
        <authorList>
            <person name="Looney B."/>
            <person name="Miyauchi S."/>
            <person name="Morin E."/>
            <person name="Drula E."/>
            <person name="Courty P.E."/>
            <person name="Kohler A."/>
            <person name="Kuo A."/>
            <person name="LaButti K."/>
            <person name="Pangilinan J."/>
            <person name="Lipzen A."/>
            <person name="Riley R."/>
            <person name="Andreopoulos W."/>
            <person name="He G."/>
            <person name="Johnson J."/>
            <person name="Nolan M."/>
            <person name="Tritt A."/>
            <person name="Barry K.W."/>
            <person name="Grigoriev I.V."/>
            <person name="Nagy L.G."/>
            <person name="Hibbett D."/>
            <person name="Henrissat B."/>
            <person name="Matheny P.B."/>
            <person name="Labbe J."/>
            <person name="Martin F.M."/>
        </authorList>
    </citation>
    <scope>NUCLEOTIDE SEQUENCE</scope>
    <source>
        <strain evidence="1">EC-137</strain>
    </source>
</reference>
<organism evidence="1 2">
    <name type="scientific">Vararia minispora EC-137</name>
    <dbReference type="NCBI Taxonomy" id="1314806"/>
    <lineage>
        <taxon>Eukaryota</taxon>
        <taxon>Fungi</taxon>
        <taxon>Dikarya</taxon>
        <taxon>Basidiomycota</taxon>
        <taxon>Agaricomycotina</taxon>
        <taxon>Agaricomycetes</taxon>
        <taxon>Russulales</taxon>
        <taxon>Lachnocladiaceae</taxon>
        <taxon>Vararia</taxon>
    </lineage>
</organism>
<dbReference type="EMBL" id="MU273553">
    <property type="protein sequence ID" value="KAI0032212.1"/>
    <property type="molecule type" value="Genomic_DNA"/>
</dbReference>
<proteinExistence type="predicted"/>
<gene>
    <name evidence="1" type="ORF">K488DRAFT_78623</name>
</gene>
<reference evidence="1" key="1">
    <citation type="submission" date="2021-02" db="EMBL/GenBank/DDBJ databases">
        <authorList>
            <consortium name="DOE Joint Genome Institute"/>
            <person name="Ahrendt S."/>
            <person name="Looney B.P."/>
            <person name="Miyauchi S."/>
            <person name="Morin E."/>
            <person name="Drula E."/>
            <person name="Courty P.E."/>
            <person name="Chicoki N."/>
            <person name="Fauchery L."/>
            <person name="Kohler A."/>
            <person name="Kuo A."/>
            <person name="Labutti K."/>
            <person name="Pangilinan J."/>
            <person name="Lipzen A."/>
            <person name="Riley R."/>
            <person name="Andreopoulos W."/>
            <person name="He G."/>
            <person name="Johnson J."/>
            <person name="Barry K.W."/>
            <person name="Grigoriev I.V."/>
            <person name="Nagy L."/>
            <person name="Hibbett D."/>
            <person name="Henrissat B."/>
            <person name="Matheny P.B."/>
            <person name="Labbe J."/>
            <person name="Martin F."/>
        </authorList>
    </citation>
    <scope>NUCLEOTIDE SEQUENCE</scope>
    <source>
        <strain evidence="1">EC-137</strain>
    </source>
</reference>